<evidence type="ECO:0000256" key="1">
    <source>
        <dbReference type="ARBA" id="ARBA00022946"/>
    </source>
</evidence>
<feature type="domain" description="GCVT N-terminal" evidence="2">
    <location>
        <begin position="14"/>
        <end position="135"/>
    </location>
</feature>
<gene>
    <name evidence="3" type="primary">ygfZ</name>
    <name evidence="3" type="ORF">HLUCCA11_17620</name>
</gene>
<dbReference type="STRING" id="1666911.HLUCCA11_17620"/>
<dbReference type="PANTHER" id="PTHR22602:SF0">
    <property type="entry name" value="TRANSFERASE CAF17, MITOCHONDRIAL-RELATED"/>
    <property type="match status" value="1"/>
</dbReference>
<dbReference type="NCBIfam" id="TIGR03317">
    <property type="entry name" value="ygfZ_signature"/>
    <property type="match status" value="1"/>
</dbReference>
<dbReference type="PANTHER" id="PTHR22602">
    <property type="entry name" value="TRANSFERASE CAF17, MITOCHONDRIAL-RELATED"/>
    <property type="match status" value="1"/>
</dbReference>
<reference evidence="3 4" key="1">
    <citation type="submission" date="2015-09" db="EMBL/GenBank/DDBJ databases">
        <title>Identification and resolution of microdiversity through metagenomic sequencing of parallel consortia.</title>
        <authorList>
            <person name="Nelson W.C."/>
            <person name="Romine M.F."/>
            <person name="Lindemann S.R."/>
        </authorList>
    </citation>
    <scope>NUCLEOTIDE SEQUENCE [LARGE SCALE GENOMIC DNA]</scope>
    <source>
        <strain evidence="3">Ana</strain>
    </source>
</reference>
<evidence type="ECO:0000313" key="4">
    <source>
        <dbReference type="Proteomes" id="UP000050465"/>
    </source>
</evidence>
<protein>
    <submittedName>
        <fullName evidence="3">Folate-dependent protein inplicated in Fe-S cluster metabolism YgfZ</fullName>
    </submittedName>
</protein>
<sequence>MSFAPQTTPRPPVLFDRSACGRIRLTGSDRARFLHNQTTNNIEQLAAGQGCYTVFVSSTGRTLDLATTYVFPDSLLVIVSPGMAEKLYGWMDRYIFFSDQVTLTDESEQTFLFTIFGAGADAAIQQLGVAFADEKQQFSHQTISLPSSLTDVADQITVAVGSDLGSSGPKGLENPKGLEGYTIVGPKSQADIVWKALLAAGLTAGSAEQWEALRIQQGRPAPGKELTDDDNPLEAGLWQGISFEKGCYIGQETIARLNTYKGVKKRLWGIKLSGATADSDMLLGATLLAEGAKVGKITSLSEVNGELLGLCYLRTKAGGEGLKVALQNAEQNAEQDAEQNADEPLSSNAMILGEIIALPFISHEYPADRPSR</sequence>
<dbReference type="InterPro" id="IPR006222">
    <property type="entry name" value="GCVT_N"/>
</dbReference>
<dbReference type="Pfam" id="PF01571">
    <property type="entry name" value="GCV_T"/>
    <property type="match status" value="1"/>
</dbReference>
<dbReference type="GO" id="GO:0016226">
    <property type="term" value="P:iron-sulfur cluster assembly"/>
    <property type="evidence" value="ECO:0007669"/>
    <property type="project" value="TreeGrafter"/>
</dbReference>
<dbReference type="EMBL" id="LJZR01000028">
    <property type="protein sequence ID" value="KPQ33693.1"/>
    <property type="molecule type" value="Genomic_DNA"/>
</dbReference>
<dbReference type="PIRSF" id="PIRSF006487">
    <property type="entry name" value="GcvT"/>
    <property type="match status" value="1"/>
</dbReference>
<name>A0A0P7ZLE2_9CYAN</name>
<dbReference type="SUPFAM" id="SSF103025">
    <property type="entry name" value="Folate-binding domain"/>
    <property type="match status" value="1"/>
</dbReference>
<keyword evidence="1" id="KW-0809">Transit peptide</keyword>
<dbReference type="Proteomes" id="UP000050465">
    <property type="component" value="Unassembled WGS sequence"/>
</dbReference>
<evidence type="ECO:0000259" key="2">
    <source>
        <dbReference type="Pfam" id="PF01571"/>
    </source>
</evidence>
<evidence type="ECO:0000313" key="3">
    <source>
        <dbReference type="EMBL" id="KPQ33693.1"/>
    </source>
</evidence>
<dbReference type="AlphaFoldDB" id="A0A0P7ZLE2"/>
<comment type="caution">
    <text evidence="3">The sequence shown here is derived from an EMBL/GenBank/DDBJ whole genome shotgun (WGS) entry which is preliminary data.</text>
</comment>
<dbReference type="InterPro" id="IPR027266">
    <property type="entry name" value="TrmE/GcvT-like"/>
</dbReference>
<accession>A0A0P7ZLE2</accession>
<dbReference type="Gene3D" id="3.30.1360.120">
    <property type="entry name" value="Probable tRNA modification gtpase trme, domain 1"/>
    <property type="match status" value="1"/>
</dbReference>
<dbReference type="InterPro" id="IPR045179">
    <property type="entry name" value="YgfZ/GcvT"/>
</dbReference>
<proteinExistence type="predicted"/>
<dbReference type="InterPro" id="IPR017703">
    <property type="entry name" value="YgfZ/GCV_T_CS"/>
</dbReference>
<organism evidence="3 4">
    <name type="scientific">Phormidesmis priestleyi Ana</name>
    <dbReference type="NCBI Taxonomy" id="1666911"/>
    <lineage>
        <taxon>Bacteria</taxon>
        <taxon>Bacillati</taxon>
        <taxon>Cyanobacteriota</taxon>
        <taxon>Cyanophyceae</taxon>
        <taxon>Leptolyngbyales</taxon>
        <taxon>Leptolyngbyaceae</taxon>
        <taxon>Phormidesmis</taxon>
    </lineage>
</organism>
<dbReference type="PATRIC" id="fig|1666911.3.peg.1323"/>